<dbReference type="RefSeq" id="WP_089159099.1">
    <property type="nucleotide sequence ID" value="NZ_MTHB01000023.1"/>
</dbReference>
<feature type="transmembrane region" description="Helical" evidence="1">
    <location>
        <begin position="25"/>
        <end position="48"/>
    </location>
</feature>
<keyword evidence="1" id="KW-0472">Membrane</keyword>
<proteinExistence type="predicted"/>
<accession>A0A226XBA6</accession>
<protein>
    <submittedName>
        <fullName evidence="2">Uncharacterized protein</fullName>
    </submittedName>
</protein>
<gene>
    <name evidence="2" type="ORF">BSU04_02570</name>
</gene>
<dbReference type="Proteomes" id="UP000214720">
    <property type="component" value="Unassembled WGS sequence"/>
</dbReference>
<reference evidence="3" key="1">
    <citation type="submission" date="2017-01" db="EMBL/GenBank/DDBJ databases">
        <title>Genome Analysis of Deinococcus marmoris KOPRI26562.</title>
        <authorList>
            <person name="Kim J.H."/>
            <person name="Oh H.-M."/>
        </authorList>
    </citation>
    <scope>NUCLEOTIDE SEQUENCE [LARGE SCALE GENOMIC DNA]</scope>
    <source>
        <strain evidence="3">PAMC 26633</strain>
    </source>
</reference>
<sequence>MDPLPLAGNLSLYALFRQAMPETMLGAFVAIVAIGLFLSLVAIWLWFWRPDEYPASAMEKFRDTTDLTIAESNSSVVDTRVTEATSHPAGR</sequence>
<keyword evidence="1" id="KW-0812">Transmembrane</keyword>
<evidence type="ECO:0000256" key="1">
    <source>
        <dbReference type="SAM" id="Phobius"/>
    </source>
</evidence>
<organism evidence="2 3">
    <name type="scientific">Caballeronia sordidicola</name>
    <name type="common">Burkholderia sordidicola</name>
    <dbReference type="NCBI Taxonomy" id="196367"/>
    <lineage>
        <taxon>Bacteria</taxon>
        <taxon>Pseudomonadati</taxon>
        <taxon>Pseudomonadota</taxon>
        <taxon>Betaproteobacteria</taxon>
        <taxon>Burkholderiales</taxon>
        <taxon>Burkholderiaceae</taxon>
        <taxon>Caballeronia</taxon>
    </lineage>
</organism>
<keyword evidence="1" id="KW-1133">Transmembrane helix</keyword>
<dbReference type="OrthoDB" id="9843266at2"/>
<evidence type="ECO:0000313" key="3">
    <source>
        <dbReference type="Proteomes" id="UP000214720"/>
    </source>
</evidence>
<dbReference type="EMBL" id="MTHB01000023">
    <property type="protein sequence ID" value="OXC80118.1"/>
    <property type="molecule type" value="Genomic_DNA"/>
</dbReference>
<evidence type="ECO:0000313" key="2">
    <source>
        <dbReference type="EMBL" id="OXC80118.1"/>
    </source>
</evidence>
<name>A0A226XBA6_CABSO</name>
<comment type="caution">
    <text evidence="2">The sequence shown here is derived from an EMBL/GenBank/DDBJ whole genome shotgun (WGS) entry which is preliminary data.</text>
</comment>
<dbReference type="AlphaFoldDB" id="A0A226XBA6"/>